<accession>A0A7J0DQ28</accession>
<comment type="caution">
    <text evidence="1">The sequence shown here is derived from an EMBL/GenBank/DDBJ whole genome shotgun (WGS) entry which is preliminary data.</text>
</comment>
<sequence length="150" mass="16568">MTLGTPISSTASAAQRWKVSVTMQSGRRWRRRSVRGSPRAGICEGRRRHVDGGDGAEGFAGVKLEGVEVDVEAGLLVAIDGFVEDDGVVWKSDDGGSDAVGCEESGEIYHWDQVAAAHEWEEEHFDFASLGVHERERKMFRLSNLQEHQQ</sequence>
<dbReference type="AlphaFoldDB" id="A0A7J0DQ28"/>
<dbReference type="Proteomes" id="UP000585474">
    <property type="component" value="Unassembled WGS sequence"/>
</dbReference>
<gene>
    <name evidence="1" type="ORF">Acr_00g0066340</name>
</gene>
<protein>
    <submittedName>
        <fullName evidence="1">Uncharacterized protein</fullName>
    </submittedName>
</protein>
<name>A0A7J0DQ28_9ERIC</name>
<proteinExistence type="predicted"/>
<dbReference type="EMBL" id="BJWL01000339">
    <property type="protein sequence ID" value="GFS40043.1"/>
    <property type="molecule type" value="Genomic_DNA"/>
</dbReference>
<organism evidence="1 2">
    <name type="scientific">Actinidia rufa</name>
    <dbReference type="NCBI Taxonomy" id="165716"/>
    <lineage>
        <taxon>Eukaryota</taxon>
        <taxon>Viridiplantae</taxon>
        <taxon>Streptophyta</taxon>
        <taxon>Embryophyta</taxon>
        <taxon>Tracheophyta</taxon>
        <taxon>Spermatophyta</taxon>
        <taxon>Magnoliopsida</taxon>
        <taxon>eudicotyledons</taxon>
        <taxon>Gunneridae</taxon>
        <taxon>Pentapetalae</taxon>
        <taxon>asterids</taxon>
        <taxon>Ericales</taxon>
        <taxon>Actinidiaceae</taxon>
        <taxon>Actinidia</taxon>
    </lineage>
</organism>
<evidence type="ECO:0000313" key="2">
    <source>
        <dbReference type="Proteomes" id="UP000585474"/>
    </source>
</evidence>
<evidence type="ECO:0000313" key="1">
    <source>
        <dbReference type="EMBL" id="GFS40043.1"/>
    </source>
</evidence>
<keyword evidence="2" id="KW-1185">Reference proteome</keyword>
<reference evidence="2" key="1">
    <citation type="submission" date="2019-07" db="EMBL/GenBank/DDBJ databases">
        <title>De Novo Assembly of kiwifruit Actinidia rufa.</title>
        <authorList>
            <person name="Sugita-Konishi S."/>
            <person name="Sato K."/>
            <person name="Mori E."/>
            <person name="Abe Y."/>
            <person name="Kisaki G."/>
            <person name="Hamano K."/>
            <person name="Suezawa K."/>
            <person name="Otani M."/>
            <person name="Fukuda T."/>
            <person name="Manabe T."/>
            <person name="Gomi K."/>
            <person name="Tabuchi M."/>
            <person name="Akimitsu K."/>
            <person name="Kataoka I."/>
        </authorList>
    </citation>
    <scope>NUCLEOTIDE SEQUENCE [LARGE SCALE GENOMIC DNA]</scope>
    <source>
        <strain evidence="2">cv. Fuchu</strain>
    </source>
</reference>